<evidence type="ECO:0000313" key="2">
    <source>
        <dbReference type="EMBL" id="MRX06707.1"/>
    </source>
</evidence>
<feature type="region of interest" description="Disordered" evidence="1">
    <location>
        <begin position="1"/>
        <end position="41"/>
    </location>
</feature>
<keyword evidence="3" id="KW-1185">Reference proteome</keyword>
<gene>
    <name evidence="2" type="ORF">GJ697_02545</name>
</gene>
<reference evidence="2 3" key="1">
    <citation type="submission" date="2019-11" db="EMBL/GenBank/DDBJ databases">
        <title>Novel species isolated from a subtropical stream in China.</title>
        <authorList>
            <person name="Lu H."/>
        </authorList>
    </citation>
    <scope>NUCLEOTIDE SEQUENCE [LARGE SCALE GENOMIC DNA]</scope>
    <source>
        <strain evidence="2 3">FT25W</strain>
    </source>
</reference>
<sequence length="80" mass="7406">MDSASQSGDTGGVTTGGVTTGGVTTGGVTTGGSTGGVTTGGVTGGVTGTLALSDEPPPQALNTAAAAAQDKTVRNLIRTL</sequence>
<evidence type="ECO:0000256" key="1">
    <source>
        <dbReference type="SAM" id="MobiDB-lite"/>
    </source>
</evidence>
<organism evidence="2 3">
    <name type="scientific">Duganella alba</name>
    <dbReference type="NCBI Taxonomy" id="2666081"/>
    <lineage>
        <taxon>Bacteria</taxon>
        <taxon>Pseudomonadati</taxon>
        <taxon>Pseudomonadota</taxon>
        <taxon>Betaproteobacteria</taxon>
        <taxon>Burkholderiales</taxon>
        <taxon>Oxalobacteraceae</taxon>
        <taxon>Telluria group</taxon>
        <taxon>Duganella</taxon>
    </lineage>
</organism>
<evidence type="ECO:0000313" key="3">
    <source>
        <dbReference type="Proteomes" id="UP000481037"/>
    </source>
</evidence>
<comment type="caution">
    <text evidence="2">The sequence shown here is derived from an EMBL/GenBank/DDBJ whole genome shotgun (WGS) entry which is preliminary data.</text>
</comment>
<dbReference type="EMBL" id="WKJM01000002">
    <property type="protein sequence ID" value="MRX06707.1"/>
    <property type="molecule type" value="Genomic_DNA"/>
</dbReference>
<dbReference type="Proteomes" id="UP000481037">
    <property type="component" value="Unassembled WGS sequence"/>
</dbReference>
<dbReference type="AlphaFoldDB" id="A0A6L5QAH3"/>
<feature type="compositionally biased region" description="Gly residues" evidence="1">
    <location>
        <begin position="9"/>
        <end position="41"/>
    </location>
</feature>
<proteinExistence type="predicted"/>
<accession>A0A6L5QAH3</accession>
<name>A0A6L5QAH3_9BURK</name>
<protein>
    <submittedName>
        <fullName evidence="2">Uncharacterized protein</fullName>
    </submittedName>
</protein>